<dbReference type="EMBL" id="JAATJA010000001">
    <property type="protein sequence ID" value="NJB66548.1"/>
    <property type="molecule type" value="Genomic_DNA"/>
</dbReference>
<keyword evidence="2" id="KW-0223">Dioxygenase</keyword>
<sequence>MEFAEIAQLMDGGTLHLAAGPLDASTLPWNEHPAFEGVALKHLVTGAETAGALSCHMVRVAPGCTLAMHAHAAQWELHEVISGSGTAQLDETEMPYAPGTLTIIPKGTDHRVAAGDDGLVLLAKFFPALL</sequence>
<protein>
    <submittedName>
        <fullName evidence="2">Quercetin dioxygenase-like cupin family protein</fullName>
    </submittedName>
</protein>
<dbReference type="InterPro" id="IPR013096">
    <property type="entry name" value="Cupin_2"/>
</dbReference>
<dbReference type="AlphaFoldDB" id="A0A846QDU3"/>
<name>A0A846QDU3_9BACT</name>
<dbReference type="Gene3D" id="2.60.120.10">
    <property type="entry name" value="Jelly Rolls"/>
    <property type="match status" value="1"/>
</dbReference>
<evidence type="ECO:0000313" key="3">
    <source>
        <dbReference type="Proteomes" id="UP000580856"/>
    </source>
</evidence>
<dbReference type="RefSeq" id="WP_167939678.1">
    <property type="nucleotide sequence ID" value="NZ_JAATJA010000001.1"/>
</dbReference>
<evidence type="ECO:0000259" key="1">
    <source>
        <dbReference type="Pfam" id="PF07883"/>
    </source>
</evidence>
<comment type="caution">
    <text evidence="2">The sequence shown here is derived from an EMBL/GenBank/DDBJ whole genome shotgun (WGS) entry which is preliminary data.</text>
</comment>
<dbReference type="SUPFAM" id="SSF51182">
    <property type="entry name" value="RmlC-like cupins"/>
    <property type="match status" value="1"/>
</dbReference>
<dbReference type="InterPro" id="IPR011051">
    <property type="entry name" value="RmlC_Cupin_sf"/>
</dbReference>
<dbReference type="InterPro" id="IPR014710">
    <property type="entry name" value="RmlC-like_jellyroll"/>
</dbReference>
<organism evidence="2 3">
    <name type="scientific">Desulfobaculum xiamenense</name>
    <dbReference type="NCBI Taxonomy" id="995050"/>
    <lineage>
        <taxon>Bacteria</taxon>
        <taxon>Pseudomonadati</taxon>
        <taxon>Thermodesulfobacteriota</taxon>
        <taxon>Desulfovibrionia</taxon>
        <taxon>Desulfovibrionales</taxon>
        <taxon>Desulfovibrionaceae</taxon>
        <taxon>Desulfobaculum</taxon>
    </lineage>
</organism>
<dbReference type="GO" id="GO:0051213">
    <property type="term" value="F:dioxygenase activity"/>
    <property type="evidence" value="ECO:0007669"/>
    <property type="project" value="UniProtKB-KW"/>
</dbReference>
<dbReference type="Proteomes" id="UP000580856">
    <property type="component" value="Unassembled WGS sequence"/>
</dbReference>
<gene>
    <name evidence="2" type="ORF">GGQ74_000188</name>
</gene>
<accession>A0A846QDU3</accession>
<evidence type="ECO:0000313" key="2">
    <source>
        <dbReference type="EMBL" id="NJB66548.1"/>
    </source>
</evidence>
<dbReference type="Pfam" id="PF07883">
    <property type="entry name" value="Cupin_2"/>
    <property type="match status" value="1"/>
</dbReference>
<feature type="domain" description="Cupin type-2" evidence="1">
    <location>
        <begin position="57"/>
        <end position="119"/>
    </location>
</feature>
<keyword evidence="2" id="KW-0560">Oxidoreductase</keyword>
<reference evidence="2 3" key="1">
    <citation type="submission" date="2020-03" db="EMBL/GenBank/DDBJ databases">
        <title>Genomic Encyclopedia of Type Strains, Phase IV (KMG-IV): sequencing the most valuable type-strain genomes for metagenomic binning, comparative biology and taxonomic classification.</title>
        <authorList>
            <person name="Goeker M."/>
        </authorList>
    </citation>
    <scope>NUCLEOTIDE SEQUENCE [LARGE SCALE GENOMIC DNA]</scope>
    <source>
        <strain evidence="2 3">DSM 24233</strain>
    </source>
</reference>
<keyword evidence="3" id="KW-1185">Reference proteome</keyword>
<proteinExistence type="predicted"/>